<evidence type="ECO:0000256" key="1">
    <source>
        <dbReference type="ARBA" id="ARBA00004167"/>
    </source>
</evidence>
<dbReference type="GO" id="GO:0005524">
    <property type="term" value="F:ATP binding"/>
    <property type="evidence" value="ECO:0007669"/>
    <property type="project" value="UniProtKB-UniRule"/>
</dbReference>
<feature type="domain" description="Guanylate cyclase" evidence="9">
    <location>
        <begin position="6"/>
        <end position="133"/>
    </location>
</feature>
<dbReference type="InterPro" id="IPR011009">
    <property type="entry name" value="Kinase-like_dom_sf"/>
</dbReference>
<keyword evidence="11" id="KW-1185">Reference proteome</keyword>
<evidence type="ECO:0000256" key="7">
    <source>
        <dbReference type="SAM" id="MobiDB-lite"/>
    </source>
</evidence>
<dbReference type="SUPFAM" id="SSF56112">
    <property type="entry name" value="Protein kinase-like (PK-like)"/>
    <property type="match status" value="1"/>
</dbReference>
<dbReference type="CDD" id="cd14014">
    <property type="entry name" value="STKc_PknB_like"/>
    <property type="match status" value="1"/>
</dbReference>
<dbReference type="Pfam" id="PF00069">
    <property type="entry name" value="Pkinase"/>
    <property type="match status" value="1"/>
</dbReference>
<dbReference type="Gene3D" id="3.30.70.1230">
    <property type="entry name" value="Nucleotide cyclase"/>
    <property type="match status" value="1"/>
</dbReference>
<dbReference type="GO" id="GO:0009190">
    <property type="term" value="P:cyclic nucleotide biosynthetic process"/>
    <property type="evidence" value="ECO:0007669"/>
    <property type="project" value="InterPro"/>
</dbReference>
<feature type="domain" description="Protein kinase" evidence="8">
    <location>
        <begin position="247"/>
        <end position="537"/>
    </location>
</feature>
<dbReference type="EMBL" id="CP036349">
    <property type="protein sequence ID" value="QDV75924.1"/>
    <property type="molecule type" value="Genomic_DNA"/>
</dbReference>
<dbReference type="PANTHER" id="PTHR43289">
    <property type="entry name" value="MITOGEN-ACTIVATED PROTEIN KINASE KINASE KINASE 20-RELATED"/>
    <property type="match status" value="1"/>
</dbReference>
<dbReference type="PROSITE" id="PS00107">
    <property type="entry name" value="PROTEIN_KINASE_ATP"/>
    <property type="match status" value="1"/>
</dbReference>
<dbReference type="InterPro" id="IPR001054">
    <property type="entry name" value="A/G_cyclase"/>
</dbReference>
<dbReference type="Gene3D" id="1.10.510.10">
    <property type="entry name" value="Transferase(Phosphotransferase) domain 1"/>
    <property type="match status" value="1"/>
</dbReference>
<feature type="binding site" evidence="6">
    <location>
        <position position="276"/>
    </location>
    <ligand>
        <name>ATP</name>
        <dbReference type="ChEBI" id="CHEBI:30616"/>
    </ligand>
</feature>
<evidence type="ECO:0000256" key="6">
    <source>
        <dbReference type="PROSITE-ProRule" id="PRU10141"/>
    </source>
</evidence>
<keyword evidence="3 6" id="KW-0547">Nucleotide-binding</keyword>
<accession>A0A518KDP9</accession>
<keyword evidence="4 10" id="KW-0418">Kinase</keyword>
<dbReference type="AlphaFoldDB" id="A0A518KDP9"/>
<evidence type="ECO:0000313" key="10">
    <source>
        <dbReference type="EMBL" id="QDV75924.1"/>
    </source>
</evidence>
<evidence type="ECO:0000313" key="11">
    <source>
        <dbReference type="Proteomes" id="UP000316426"/>
    </source>
</evidence>
<proteinExistence type="predicted"/>
<evidence type="ECO:0000256" key="2">
    <source>
        <dbReference type="ARBA" id="ARBA00022679"/>
    </source>
</evidence>
<dbReference type="InterPro" id="IPR008271">
    <property type="entry name" value="Ser/Thr_kinase_AS"/>
</dbReference>
<evidence type="ECO:0000259" key="8">
    <source>
        <dbReference type="PROSITE" id="PS50011"/>
    </source>
</evidence>
<dbReference type="CDD" id="cd07302">
    <property type="entry name" value="CHD"/>
    <property type="match status" value="1"/>
</dbReference>
<dbReference type="Proteomes" id="UP000316426">
    <property type="component" value="Chromosome"/>
</dbReference>
<keyword evidence="2 10" id="KW-0808">Transferase</keyword>
<dbReference type="PROSITE" id="PS00108">
    <property type="entry name" value="PROTEIN_KINASE_ST"/>
    <property type="match status" value="1"/>
</dbReference>
<dbReference type="SMART" id="SM00220">
    <property type="entry name" value="S_TKc"/>
    <property type="match status" value="1"/>
</dbReference>
<keyword evidence="5 6" id="KW-0067">ATP-binding</keyword>
<evidence type="ECO:0000256" key="4">
    <source>
        <dbReference type="ARBA" id="ARBA00022777"/>
    </source>
</evidence>
<dbReference type="PANTHER" id="PTHR43289:SF6">
    <property type="entry name" value="SERINE_THREONINE-PROTEIN KINASE NEKL-3"/>
    <property type="match status" value="1"/>
</dbReference>
<dbReference type="GO" id="GO:0016020">
    <property type="term" value="C:membrane"/>
    <property type="evidence" value="ECO:0007669"/>
    <property type="project" value="UniProtKB-SubCell"/>
</dbReference>
<dbReference type="SUPFAM" id="SSF55073">
    <property type="entry name" value="Nucleotide cyclase"/>
    <property type="match status" value="1"/>
</dbReference>
<dbReference type="GO" id="GO:0004016">
    <property type="term" value="F:adenylate cyclase activity"/>
    <property type="evidence" value="ECO:0007669"/>
    <property type="project" value="UniProtKB-ARBA"/>
</dbReference>
<evidence type="ECO:0000256" key="3">
    <source>
        <dbReference type="ARBA" id="ARBA00022741"/>
    </source>
</evidence>
<dbReference type="PROSITE" id="PS50125">
    <property type="entry name" value="GUANYLATE_CYCLASE_2"/>
    <property type="match status" value="1"/>
</dbReference>
<evidence type="ECO:0000259" key="9">
    <source>
        <dbReference type="PROSITE" id="PS50125"/>
    </source>
</evidence>
<dbReference type="InterPro" id="IPR000719">
    <property type="entry name" value="Prot_kinase_dom"/>
</dbReference>
<dbReference type="RefSeq" id="WP_145116135.1">
    <property type="nucleotide sequence ID" value="NZ_CP036349.1"/>
</dbReference>
<sequence length="921" mass="99338">MAQLTTFVFTDLVGSVALKGRMPGGDAAARDAAYVERVLQPHRALIEAGLAAAEGRVVSTAGDGHFLVFPDTARATRWAIDVVRAHHETPINAGEDAPTAEVRIGMHAGAPQPDPHDPDNFVGRAVDYASRLADHAQGGQILVSRTTAALIEDGVLDGVWLHAHGACELRGIGSAELYEVLYTGRSPTLPRRSPDEEFNDQPPREWSVLPRTMGLTEYAAQSGSASTRRRSPSDSATAVRQRRIGNYELLELIGAGGMGNVYKARHAQFDRPRAVKIIRPDLVEAGGDSVVRRFYQEVRATGALEHPNLVVAIDSSSPDDYEHYLVMEYVDGVSVDRLLDAEGPLPVADACEIARQAALGLEHLHEQGLVHRDVKPSNLMVALTSSPHLQVGESGSYRSSGAPLSSARKLAVVKLMDLGLALLVGGDEERLTRFDRGGMGTAYYMPPEQWRTTSVDIRADIYSLGCTLYCLLMGEPPFSRSDLKPERAHATAPIPPLRPACGAPRELTALVERMLAKDPKDRPQTPLEVAEALAPFAVGAHLAERVTRLKVDGAVERRLSRAETHPDRIDTQETSARLNRTLIGSAALATPGKRFGWLVATMAAAAACAAVLAVWLLPSTGNPALVAEKLESVAGLTARELSIAIDRRIQILQSAADDPRLQGWLTGQGPNAPDAPALGDRQHPLQQWIVDQRSRGDEKLGFRSSSWFVTDAKGLQVARAPYSPASMGQRYAIRDYFHGQGTNLPDDIEEDDIQPLREPHRSAVYGSTTAKGDLKVAFSVPIYGDSQEAGRQRVIGVLAISSSLGDFAEFNELEATGGHEILLADTGADDIEDDLRKGLVLHHRELSSYSRPSDPVRLSESLLTATANSRSATRGNFLGSYDDILGRPGLKYLGAVAEVAPKTLGEDPRGPWVVIVQTPAP</sequence>
<dbReference type="GO" id="GO:0035556">
    <property type="term" value="P:intracellular signal transduction"/>
    <property type="evidence" value="ECO:0007669"/>
    <property type="project" value="InterPro"/>
</dbReference>
<dbReference type="KEGG" id="bmei:Spa11_41470"/>
<dbReference type="InterPro" id="IPR017441">
    <property type="entry name" value="Protein_kinase_ATP_BS"/>
</dbReference>
<dbReference type="EC" id="2.7.11.1" evidence="10"/>
<dbReference type="GO" id="GO:0004674">
    <property type="term" value="F:protein serine/threonine kinase activity"/>
    <property type="evidence" value="ECO:0007669"/>
    <property type="project" value="UniProtKB-EC"/>
</dbReference>
<feature type="region of interest" description="Disordered" evidence="7">
    <location>
        <begin position="219"/>
        <end position="238"/>
    </location>
</feature>
<evidence type="ECO:0000256" key="5">
    <source>
        <dbReference type="ARBA" id="ARBA00022840"/>
    </source>
</evidence>
<name>A0A518KDP9_9BACT</name>
<reference evidence="10 11" key="1">
    <citation type="submission" date="2019-02" db="EMBL/GenBank/DDBJ databases">
        <title>Deep-cultivation of Planctomycetes and their phenomic and genomic characterization uncovers novel biology.</title>
        <authorList>
            <person name="Wiegand S."/>
            <person name="Jogler M."/>
            <person name="Boedeker C."/>
            <person name="Pinto D."/>
            <person name="Vollmers J."/>
            <person name="Rivas-Marin E."/>
            <person name="Kohn T."/>
            <person name="Peeters S.H."/>
            <person name="Heuer A."/>
            <person name="Rast P."/>
            <person name="Oberbeckmann S."/>
            <person name="Bunk B."/>
            <person name="Jeske O."/>
            <person name="Meyerdierks A."/>
            <person name="Storesund J.E."/>
            <person name="Kallscheuer N."/>
            <person name="Luecker S."/>
            <person name="Lage O.M."/>
            <person name="Pohl T."/>
            <person name="Merkel B.J."/>
            <person name="Hornburger P."/>
            <person name="Mueller R.-W."/>
            <person name="Bruemmer F."/>
            <person name="Labrenz M."/>
            <person name="Spormann A.M."/>
            <person name="Op den Camp H."/>
            <person name="Overmann J."/>
            <person name="Amann R."/>
            <person name="Jetten M.S.M."/>
            <person name="Mascher T."/>
            <person name="Medema M.H."/>
            <person name="Devos D.P."/>
            <person name="Kaster A.-K."/>
            <person name="Ovreas L."/>
            <person name="Rohde M."/>
            <person name="Galperin M.Y."/>
            <person name="Jogler C."/>
        </authorList>
    </citation>
    <scope>NUCLEOTIDE SEQUENCE [LARGE SCALE GENOMIC DNA]</scope>
    <source>
        <strain evidence="10 11">Spa11</strain>
    </source>
</reference>
<organism evidence="10 11">
    <name type="scientific">Botrimarina mediterranea</name>
    <dbReference type="NCBI Taxonomy" id="2528022"/>
    <lineage>
        <taxon>Bacteria</taxon>
        <taxon>Pseudomonadati</taxon>
        <taxon>Planctomycetota</taxon>
        <taxon>Planctomycetia</taxon>
        <taxon>Pirellulales</taxon>
        <taxon>Lacipirellulaceae</taxon>
        <taxon>Botrimarina</taxon>
    </lineage>
</organism>
<dbReference type="Gene3D" id="3.30.200.20">
    <property type="entry name" value="Phosphorylase Kinase, domain 1"/>
    <property type="match status" value="1"/>
</dbReference>
<protein>
    <submittedName>
        <fullName evidence="10">Serine/threonine-protein kinase PknB</fullName>
        <ecNumber evidence="10">2.7.11.1</ecNumber>
    </submittedName>
</protein>
<comment type="subcellular location">
    <subcellularLocation>
        <location evidence="1">Membrane</location>
        <topology evidence="1">Single-pass membrane protein</topology>
    </subcellularLocation>
</comment>
<dbReference type="InterPro" id="IPR029787">
    <property type="entry name" value="Nucleotide_cyclase"/>
</dbReference>
<gene>
    <name evidence="10" type="primary">pknB_9</name>
    <name evidence="10" type="ORF">Spa11_41470</name>
</gene>
<dbReference type="PROSITE" id="PS50011">
    <property type="entry name" value="PROTEIN_KINASE_DOM"/>
    <property type="match status" value="1"/>
</dbReference>